<dbReference type="Proteomes" id="UP000031546">
    <property type="component" value="Unassembled WGS sequence"/>
</dbReference>
<dbReference type="RefSeq" id="WP_040106720.1">
    <property type="nucleotide sequence ID" value="NZ_JABEVU030000001.1"/>
</dbReference>
<accession>A0A0C2HEM0</accession>
<gene>
    <name evidence="2" type="ORF">F7P68_0012765</name>
    <name evidence="1" type="ORF">SN16_11340</name>
</gene>
<dbReference type="Proteomes" id="UP000527860">
    <property type="component" value="Unassembled WGS sequence"/>
</dbReference>
<reference evidence="2" key="2">
    <citation type="submission" date="2020-04" db="EMBL/GenBank/DDBJ databases">
        <authorList>
            <person name="Tanveer F."/>
            <person name="Xie Y."/>
            <person name="Shinwari Z.K."/>
        </authorList>
    </citation>
    <scope>NUCLEOTIDE SEQUENCE</scope>
    <source>
        <strain evidence="2">MOSEL-ME25</strain>
    </source>
</reference>
<dbReference type="OrthoDB" id="2401284at2"/>
<keyword evidence="4" id="KW-1185">Reference proteome</keyword>
<reference evidence="2" key="3">
    <citation type="submission" date="2022-12" db="EMBL/GenBank/DDBJ databases">
        <title>Genome analysis and biological profiling of marine Salinicoccus roseus MOSEL-ME25.</title>
        <authorList>
            <person name="Mirza F.T."/>
            <person name="Xie Y."/>
            <person name="Shinwari Z.K."/>
        </authorList>
    </citation>
    <scope>NUCLEOTIDE SEQUENCE</scope>
    <source>
        <strain evidence="2">MOSEL-ME25</strain>
    </source>
</reference>
<dbReference type="GeneID" id="77846136"/>
<evidence type="ECO:0000313" key="3">
    <source>
        <dbReference type="Proteomes" id="UP000031546"/>
    </source>
</evidence>
<reference evidence="1 3" key="1">
    <citation type="submission" date="2015-01" db="EMBL/GenBank/DDBJ databases">
        <title>Genome sequences of high lactate-tolerant strain Salinicoccus roseus W12 with industrial interest.</title>
        <authorList>
            <person name="Wang H."/>
            <person name="Yu B."/>
        </authorList>
    </citation>
    <scope>NUCLEOTIDE SEQUENCE [LARGE SCALE GENOMIC DNA]</scope>
    <source>
        <strain evidence="1 3">W12</strain>
    </source>
</reference>
<evidence type="ECO:0000313" key="1">
    <source>
        <dbReference type="EMBL" id="KIH70079.1"/>
    </source>
</evidence>
<name>A0A0C2HEM0_9STAP</name>
<protein>
    <submittedName>
        <fullName evidence="1">Uncharacterized protein</fullName>
    </submittedName>
</protein>
<proteinExistence type="predicted"/>
<dbReference type="EMBL" id="JABEVU030000001">
    <property type="protein sequence ID" value="MDB0581398.1"/>
    <property type="molecule type" value="Genomic_DNA"/>
</dbReference>
<comment type="caution">
    <text evidence="1">The sequence shown here is derived from an EMBL/GenBank/DDBJ whole genome shotgun (WGS) entry which is preliminary data.</text>
</comment>
<dbReference type="AlphaFoldDB" id="A0A0C2HEM0"/>
<evidence type="ECO:0000313" key="4">
    <source>
        <dbReference type="Proteomes" id="UP000527860"/>
    </source>
</evidence>
<organism evidence="1 3">
    <name type="scientific">Salinicoccus roseus</name>
    <dbReference type="NCBI Taxonomy" id="45670"/>
    <lineage>
        <taxon>Bacteria</taxon>
        <taxon>Bacillati</taxon>
        <taxon>Bacillota</taxon>
        <taxon>Bacilli</taxon>
        <taxon>Bacillales</taxon>
        <taxon>Staphylococcaceae</taxon>
        <taxon>Salinicoccus</taxon>
    </lineage>
</organism>
<dbReference type="EMBL" id="JXII01000009">
    <property type="protein sequence ID" value="KIH70079.1"/>
    <property type="molecule type" value="Genomic_DNA"/>
</dbReference>
<sequence>MLINEHALKLLIHQAVVEALTENDNDEYEGFADMARFREISGISKHDIEEKLMFHPKFNQHVYRLQGRKRYIDIKPALKSIKEVMKENDNLI</sequence>
<evidence type="ECO:0000313" key="2">
    <source>
        <dbReference type="EMBL" id="MDB0581398.1"/>
    </source>
</evidence>